<organism evidence="1 2">
    <name type="scientific">Penicillium solitum</name>
    <dbReference type="NCBI Taxonomy" id="60172"/>
    <lineage>
        <taxon>Eukaryota</taxon>
        <taxon>Fungi</taxon>
        <taxon>Dikarya</taxon>
        <taxon>Ascomycota</taxon>
        <taxon>Pezizomycotina</taxon>
        <taxon>Eurotiomycetes</taxon>
        <taxon>Eurotiomycetidae</taxon>
        <taxon>Eurotiales</taxon>
        <taxon>Aspergillaceae</taxon>
        <taxon>Penicillium</taxon>
    </lineage>
</organism>
<reference evidence="2" key="1">
    <citation type="journal article" date="2017" name="Nat. Microbiol.">
        <title>Global analysis of biosynthetic gene clusters reveals vast potential of secondary metabolite production in Penicillium species.</title>
        <authorList>
            <person name="Nielsen J.C."/>
            <person name="Grijseels S."/>
            <person name="Prigent S."/>
            <person name="Ji B."/>
            <person name="Dainat J."/>
            <person name="Nielsen K.F."/>
            <person name="Frisvad J.C."/>
            <person name="Workman M."/>
            <person name="Nielsen J."/>
        </authorList>
    </citation>
    <scope>NUCLEOTIDE SEQUENCE [LARGE SCALE GENOMIC DNA]</scope>
    <source>
        <strain evidence="2">IBT 29525</strain>
    </source>
</reference>
<comment type="caution">
    <text evidence="1">The sequence shown here is derived from an EMBL/GenBank/DDBJ whole genome shotgun (WGS) entry which is preliminary data.</text>
</comment>
<keyword evidence="2" id="KW-1185">Reference proteome</keyword>
<protein>
    <submittedName>
        <fullName evidence="1">Uncharacterized protein</fullName>
    </submittedName>
</protein>
<proteinExistence type="predicted"/>
<evidence type="ECO:0000313" key="1">
    <source>
        <dbReference type="EMBL" id="OQD89123.1"/>
    </source>
</evidence>
<dbReference type="Proteomes" id="UP000191612">
    <property type="component" value="Unassembled WGS sequence"/>
</dbReference>
<sequence length="50" mass="5437">RGDRSGFGAADQGQQCLISRVMVKDKVKWGWASESRATDDVVAELGDPDQ</sequence>
<gene>
    <name evidence="1" type="ORF">PENSOL_c068G03778</name>
</gene>
<evidence type="ECO:0000313" key="2">
    <source>
        <dbReference type="Proteomes" id="UP000191612"/>
    </source>
</evidence>
<accession>A0A1V6QIT9</accession>
<dbReference type="EMBL" id="MDYO01000068">
    <property type="protein sequence ID" value="OQD89123.1"/>
    <property type="molecule type" value="Genomic_DNA"/>
</dbReference>
<feature type="non-terminal residue" evidence="1">
    <location>
        <position position="1"/>
    </location>
</feature>
<dbReference type="AlphaFoldDB" id="A0A1V6QIT9"/>
<name>A0A1V6QIT9_9EURO</name>